<dbReference type="NCBIfam" id="NF041255">
    <property type="entry name" value="mycofact_MftM"/>
    <property type="match status" value="1"/>
</dbReference>
<dbReference type="Proteomes" id="UP001139068">
    <property type="component" value="Unassembled WGS sequence"/>
</dbReference>
<organism evidence="2 3">
    <name type="scientific">Candidatus Mycolicibacterium alkanivorans</name>
    <dbReference type="NCBI Taxonomy" id="2954114"/>
    <lineage>
        <taxon>Bacteria</taxon>
        <taxon>Bacillati</taxon>
        <taxon>Actinomycetota</taxon>
        <taxon>Actinomycetes</taxon>
        <taxon>Mycobacteriales</taxon>
        <taxon>Mycobacteriaceae</taxon>
        <taxon>Mycolicibacterium</taxon>
    </lineage>
</organism>
<dbReference type="GO" id="GO:0008168">
    <property type="term" value="F:methyltransferase activity"/>
    <property type="evidence" value="ECO:0007669"/>
    <property type="project" value="UniProtKB-KW"/>
</dbReference>
<feature type="domain" description="Methyltransferase type 11" evidence="1">
    <location>
        <begin position="165"/>
        <end position="255"/>
    </location>
</feature>
<reference evidence="2" key="1">
    <citation type="journal article" date="2022" name="ISME J.">
        <title>Identification of active gaseous-alkane degraders at natural gas seeps.</title>
        <authorList>
            <person name="Farhan Ul Haque M."/>
            <person name="Hernandez M."/>
            <person name="Crombie A.T."/>
            <person name="Murrell J.C."/>
        </authorList>
    </citation>
    <scope>NUCLEOTIDE SEQUENCE</scope>
    <source>
        <strain evidence="2">ANDR5</strain>
    </source>
</reference>
<protein>
    <submittedName>
        <fullName evidence="2">Class I SAM-dependent methyltransferase</fullName>
    </submittedName>
</protein>
<keyword evidence="3" id="KW-1185">Reference proteome</keyword>
<dbReference type="Pfam" id="PF08241">
    <property type="entry name" value="Methyltransf_11"/>
    <property type="match status" value="1"/>
</dbReference>
<dbReference type="RefSeq" id="WP_243072562.1">
    <property type="nucleotide sequence ID" value="NZ_JAIVFL010000001.1"/>
</dbReference>
<keyword evidence="2" id="KW-0808">Transferase</keyword>
<accession>A0ABS9YYM7</accession>
<proteinExistence type="predicted"/>
<evidence type="ECO:0000313" key="2">
    <source>
        <dbReference type="EMBL" id="MCI4676360.1"/>
    </source>
</evidence>
<dbReference type="EMBL" id="JAIVFL010000001">
    <property type="protein sequence ID" value="MCI4676360.1"/>
    <property type="molecule type" value="Genomic_DNA"/>
</dbReference>
<dbReference type="InterPro" id="IPR029063">
    <property type="entry name" value="SAM-dependent_MTases_sf"/>
</dbReference>
<sequence>MTDTSVVAGGLQPTPVDPFRTFPPRSYEDAHVLVTHRSACPAPEGPLVVATAHFALHRSADRLQVIHDLQPHELNNDVTSLLVDELFTPGWLHGNQAFESVFTGLVRTTVDDPIEAWLVFYRNTLRALQEARTAPADTGLPCTTTVGMAPVYDRVLELVPSGRVLDLGSCFGFLPLLMAQTGRYAVTATDISPPTMSLLATVASAWRQRVETVVCDAARVPLPDDAADFVSVVHLIEHLEPAHGLAVVREALRLASRQVIVAVPLETVPTMEFGHVRTFDLSTLAELGRAAGTGFTVDEHHGGWLILDPT</sequence>
<dbReference type="CDD" id="cd02440">
    <property type="entry name" value="AdoMet_MTases"/>
    <property type="match status" value="1"/>
</dbReference>
<gene>
    <name evidence="2" type="ORF">K9U37_16355</name>
</gene>
<evidence type="ECO:0000313" key="3">
    <source>
        <dbReference type="Proteomes" id="UP001139068"/>
    </source>
</evidence>
<evidence type="ECO:0000259" key="1">
    <source>
        <dbReference type="Pfam" id="PF08241"/>
    </source>
</evidence>
<dbReference type="GO" id="GO:0032259">
    <property type="term" value="P:methylation"/>
    <property type="evidence" value="ECO:0007669"/>
    <property type="project" value="UniProtKB-KW"/>
</dbReference>
<dbReference type="Gene3D" id="3.40.50.150">
    <property type="entry name" value="Vaccinia Virus protein VP39"/>
    <property type="match status" value="1"/>
</dbReference>
<dbReference type="InterPro" id="IPR013216">
    <property type="entry name" value="Methyltransf_11"/>
</dbReference>
<dbReference type="SUPFAM" id="SSF53335">
    <property type="entry name" value="S-adenosyl-L-methionine-dependent methyltransferases"/>
    <property type="match status" value="1"/>
</dbReference>
<keyword evidence="2" id="KW-0489">Methyltransferase</keyword>
<name>A0ABS9YYM7_9MYCO</name>
<comment type="caution">
    <text evidence="2">The sequence shown here is derived from an EMBL/GenBank/DDBJ whole genome shotgun (WGS) entry which is preliminary data.</text>
</comment>